<protein>
    <submittedName>
        <fullName evidence="1">Uncharacterized protein</fullName>
    </submittedName>
</protein>
<accession>A0A6J5LBY2</accession>
<evidence type="ECO:0000313" key="1">
    <source>
        <dbReference type="EMBL" id="CAB4130440.1"/>
    </source>
</evidence>
<organism evidence="1">
    <name type="scientific">uncultured Caudovirales phage</name>
    <dbReference type="NCBI Taxonomy" id="2100421"/>
    <lineage>
        <taxon>Viruses</taxon>
        <taxon>Duplodnaviria</taxon>
        <taxon>Heunggongvirae</taxon>
        <taxon>Uroviricota</taxon>
        <taxon>Caudoviricetes</taxon>
        <taxon>Peduoviridae</taxon>
        <taxon>Maltschvirus</taxon>
        <taxon>Maltschvirus maltsch</taxon>
    </lineage>
</organism>
<sequence length="90" mass="10253">MSRMYFTKFTVTGRGRFPVDMLRYDECFPRTGEDAQAMNYDSESLAGVREVRSVTLCTYARHGSRPTAARWASFGWSVNMATVETERLAP</sequence>
<reference evidence="1" key="1">
    <citation type="submission" date="2020-04" db="EMBL/GenBank/DDBJ databases">
        <authorList>
            <person name="Chiriac C."/>
            <person name="Salcher M."/>
            <person name="Ghai R."/>
            <person name="Kavagutti S V."/>
        </authorList>
    </citation>
    <scope>NUCLEOTIDE SEQUENCE</scope>
</reference>
<dbReference type="EMBL" id="LR796238">
    <property type="protein sequence ID" value="CAB4130440.1"/>
    <property type="molecule type" value="Genomic_DNA"/>
</dbReference>
<name>A0A6J5LBY2_9CAUD</name>
<gene>
    <name evidence="1" type="ORF">UFOVP119_64</name>
</gene>
<proteinExistence type="predicted"/>